<proteinExistence type="predicted"/>
<evidence type="ECO:0000313" key="8">
    <source>
        <dbReference type="Proteomes" id="UP001501083"/>
    </source>
</evidence>
<gene>
    <name evidence="7" type="ORF">GCM10025759_33450</name>
</gene>
<evidence type="ECO:0000256" key="5">
    <source>
        <dbReference type="SAM" id="SignalP"/>
    </source>
</evidence>
<feature type="domain" description="TonB C-terminal" evidence="6">
    <location>
        <begin position="167"/>
        <end position="260"/>
    </location>
</feature>
<comment type="subcellular location">
    <subcellularLocation>
        <location evidence="1">Membrane</location>
        <topology evidence="1">Single-pass membrane protein</topology>
    </subcellularLocation>
</comment>
<dbReference type="Proteomes" id="UP001501083">
    <property type="component" value="Unassembled WGS sequence"/>
</dbReference>
<protein>
    <recommendedName>
        <fullName evidence="6">TonB C-terminal domain-containing protein</fullName>
    </recommendedName>
</protein>
<dbReference type="SUPFAM" id="SSF74653">
    <property type="entry name" value="TolA/TonB C-terminal domain"/>
    <property type="match status" value="1"/>
</dbReference>
<dbReference type="RefSeq" id="WP_158984162.1">
    <property type="nucleotide sequence ID" value="NZ_BAABKY010000006.1"/>
</dbReference>
<dbReference type="InterPro" id="IPR006260">
    <property type="entry name" value="TonB/TolA_C"/>
</dbReference>
<evidence type="ECO:0000256" key="3">
    <source>
        <dbReference type="ARBA" id="ARBA00022989"/>
    </source>
</evidence>
<keyword evidence="3" id="KW-1133">Transmembrane helix</keyword>
<feature type="signal peptide" evidence="5">
    <location>
        <begin position="1"/>
        <end position="20"/>
    </location>
</feature>
<evidence type="ECO:0000313" key="7">
    <source>
        <dbReference type="EMBL" id="GAA5082210.1"/>
    </source>
</evidence>
<keyword evidence="5" id="KW-0732">Signal</keyword>
<keyword evidence="8" id="KW-1185">Reference proteome</keyword>
<keyword evidence="2" id="KW-0812">Transmembrane</keyword>
<comment type="caution">
    <text evidence="7">The sequence shown here is derived from an EMBL/GenBank/DDBJ whole genome shotgun (WGS) entry which is preliminary data.</text>
</comment>
<dbReference type="InterPro" id="IPR037682">
    <property type="entry name" value="TonB_C"/>
</dbReference>
<dbReference type="Pfam" id="PF03544">
    <property type="entry name" value="TonB_C"/>
    <property type="match status" value="1"/>
</dbReference>
<evidence type="ECO:0000256" key="1">
    <source>
        <dbReference type="ARBA" id="ARBA00004167"/>
    </source>
</evidence>
<evidence type="ECO:0000259" key="6">
    <source>
        <dbReference type="PROSITE" id="PS52015"/>
    </source>
</evidence>
<dbReference type="EMBL" id="BAABKY010000006">
    <property type="protein sequence ID" value="GAA5082210.1"/>
    <property type="molecule type" value="Genomic_DNA"/>
</dbReference>
<accession>A0ABP9LPW4</accession>
<reference evidence="8" key="1">
    <citation type="journal article" date="2019" name="Int. J. Syst. Evol. Microbiol.">
        <title>The Global Catalogue of Microorganisms (GCM) 10K type strain sequencing project: providing services to taxonomists for standard genome sequencing and annotation.</title>
        <authorList>
            <consortium name="The Broad Institute Genomics Platform"/>
            <consortium name="The Broad Institute Genome Sequencing Center for Infectious Disease"/>
            <person name="Wu L."/>
            <person name="Ma J."/>
        </authorList>
    </citation>
    <scope>NUCLEOTIDE SEQUENCE [LARGE SCALE GENOMIC DNA]</scope>
    <source>
        <strain evidence="8">JCM 19212</strain>
    </source>
</reference>
<organism evidence="7 8">
    <name type="scientific">Lysobacter panacisoli</name>
    <dbReference type="NCBI Taxonomy" id="1255263"/>
    <lineage>
        <taxon>Bacteria</taxon>
        <taxon>Pseudomonadati</taxon>
        <taxon>Pseudomonadota</taxon>
        <taxon>Gammaproteobacteria</taxon>
        <taxon>Lysobacterales</taxon>
        <taxon>Lysobacteraceae</taxon>
        <taxon>Lysobacter</taxon>
    </lineage>
</organism>
<keyword evidence="4" id="KW-0472">Membrane</keyword>
<name>A0ABP9LPW4_9GAMM</name>
<sequence>MNSRLALALVLGLASSQAIGAKPRPQNWLQVEMAGVSPAFVSKLYRDQLLGWYRDSGTMDESELKVLPDAEYFAFRPDLTRFAIDNGETAGQWTFLPPQNGHWPESAVQIIDRSDTINYRIVARVYCDPAQAACRKLRDDTAAMMPPEPPTDTETVSYGAWRKLIEQETCTPAPKEMAAPPYPDSMARNGEGGRVELRLLVNPCGEVRAVRLAESSGWPLLDQSAITTAWRWRIRSEREPAGQMVKVPVDFVPPIEAMHHRSERPGR</sequence>
<dbReference type="NCBIfam" id="TIGR01352">
    <property type="entry name" value="tonB_Cterm"/>
    <property type="match status" value="1"/>
</dbReference>
<evidence type="ECO:0000256" key="2">
    <source>
        <dbReference type="ARBA" id="ARBA00022692"/>
    </source>
</evidence>
<feature type="chain" id="PRO_5045830641" description="TonB C-terminal domain-containing protein" evidence="5">
    <location>
        <begin position="21"/>
        <end position="267"/>
    </location>
</feature>
<dbReference type="Gene3D" id="3.30.1150.10">
    <property type="match status" value="1"/>
</dbReference>
<dbReference type="PROSITE" id="PS52015">
    <property type="entry name" value="TONB_CTD"/>
    <property type="match status" value="1"/>
</dbReference>
<evidence type="ECO:0000256" key="4">
    <source>
        <dbReference type="ARBA" id="ARBA00023136"/>
    </source>
</evidence>